<organism evidence="1 2">
    <name type="scientific">Mycolicibacter acidiphilus</name>
    <dbReference type="NCBI Taxonomy" id="2835306"/>
    <lineage>
        <taxon>Bacteria</taxon>
        <taxon>Bacillati</taxon>
        <taxon>Actinomycetota</taxon>
        <taxon>Actinomycetes</taxon>
        <taxon>Mycobacteriales</taxon>
        <taxon>Mycobacteriaceae</taxon>
        <taxon>Mycolicibacter</taxon>
    </lineage>
</organism>
<name>A0ABS5RMR1_9MYCO</name>
<evidence type="ECO:0000313" key="1">
    <source>
        <dbReference type="EMBL" id="MBS9535302.1"/>
    </source>
</evidence>
<protein>
    <recommendedName>
        <fullName evidence="3">PE-PGRS family protein</fullName>
    </recommendedName>
</protein>
<dbReference type="Proteomes" id="UP001519535">
    <property type="component" value="Unassembled WGS sequence"/>
</dbReference>
<evidence type="ECO:0008006" key="3">
    <source>
        <dbReference type="Google" id="ProtNLM"/>
    </source>
</evidence>
<gene>
    <name evidence="1" type="ORF">KIH27_17085</name>
</gene>
<sequence length="516" mass="53901">MQHALRPWVTASVVITGAGLIAAAPTAPQLGAAHRLVELTSGASAAFVDATQLWQNTEANWNALYPQGLEHAPNFFTDTVTPGVSEGLKALLTGHADTDVFSPLSLLTVGALSLTGPTLGLEAVFSTANQLSDSLTDSIKAGDFTQAFKDLGLLPTSLLNAYLNGASGSDDAAAFGLLTGNSHDHLATGAISASQALQKTLADMVAYAGGTHTMSDPLSLGTGSLAVNVDLNEALDKVGIDIPSSIKFDIPEFHGGGNTVDISLSSLNLPDHISYTIPKDVVGGQTVHIPLNLNLPDHISYTIPEETVGGNTIDIKTGFPSEISYKLPEECVFGHCIGGNTVSIPTHFPDHISYTLPEHTFGGQTVDIPLHLNLPDSIDYTIPETAVGGETVQVALPHVPDHISYTIPEFDFGGNTVEIPTGIDIPDSLQIPVHLDDLFHGSAVPAYIADLSKDLLAVSGILFGHIEGVDLTVANPVLEAGPLLHDLLASLNLPVSLDGDLSVDLTNVVAELLNTF</sequence>
<dbReference type="EMBL" id="JAHCLR010000040">
    <property type="protein sequence ID" value="MBS9535302.1"/>
    <property type="molecule type" value="Genomic_DNA"/>
</dbReference>
<comment type="caution">
    <text evidence="1">The sequence shown here is derived from an EMBL/GenBank/DDBJ whole genome shotgun (WGS) entry which is preliminary data.</text>
</comment>
<keyword evidence="2" id="KW-1185">Reference proteome</keyword>
<dbReference type="RefSeq" id="WP_214094162.1">
    <property type="nucleotide sequence ID" value="NZ_JAHCLR010000040.1"/>
</dbReference>
<proteinExistence type="predicted"/>
<reference evidence="1 2" key="1">
    <citation type="submission" date="2021-05" db="EMBL/GenBank/DDBJ databases">
        <title>Mycobacterium acidophilum sp. nov., an extremely acid-tolerant member of the genus Mycobacterium.</title>
        <authorList>
            <person name="Xia J."/>
        </authorList>
    </citation>
    <scope>NUCLEOTIDE SEQUENCE [LARGE SCALE GENOMIC DNA]</scope>
    <source>
        <strain evidence="1 2">M1</strain>
    </source>
</reference>
<accession>A0ABS5RMR1</accession>
<evidence type="ECO:0000313" key="2">
    <source>
        <dbReference type="Proteomes" id="UP001519535"/>
    </source>
</evidence>